<proteinExistence type="inferred from homology"/>
<keyword evidence="7" id="KW-0750">Starch biosynthesis</keyword>
<protein>
    <recommendedName>
        <fullName evidence="4">starch synthase</fullName>
        <ecNumber evidence="4">2.4.1.21</ecNumber>
    </recommendedName>
</protein>
<keyword evidence="8" id="KW-0175">Coiled coil</keyword>
<evidence type="ECO:0000256" key="5">
    <source>
        <dbReference type="ARBA" id="ARBA00022676"/>
    </source>
</evidence>
<dbReference type="UniPathway" id="UPA00152"/>
<dbReference type="EC" id="2.4.1.21" evidence="4"/>
<dbReference type="OMA" id="NNNTMDY"/>
<evidence type="ECO:0000256" key="2">
    <source>
        <dbReference type="ARBA" id="ARBA00004727"/>
    </source>
</evidence>
<keyword evidence="5" id="KW-0328">Glycosyltransferase</keyword>
<feature type="domain" description="Carbohydrate binding module family 25" evidence="9">
    <location>
        <begin position="207"/>
        <end position="299"/>
    </location>
</feature>
<dbReference type="KEGG" id="mis:MICPUN_104863"/>
<evidence type="ECO:0000256" key="1">
    <source>
        <dbReference type="ARBA" id="ARBA00001478"/>
    </source>
</evidence>
<evidence type="ECO:0000313" key="11">
    <source>
        <dbReference type="Proteomes" id="UP000002009"/>
    </source>
</evidence>
<dbReference type="GeneID" id="8244590"/>
<name>C1E8S1_MICCC</name>
<sequence>MQAEAEARAIAEAEEAKRKEEEFLANIEVEVAKSAIDHIANAPGRNLYFTVPEKLVAGKPAKIYINTANSGILGGRHSVRLEAGFNDWKLDKFDTSMKPAGPGGFFYTDFVVPELAYCFNCVFEADNMYDNNGGENWYEEVHYGKTKEEVEKYFHDKKIYEAALEEATKEIEVEKYEQGNRKEGVAEGELHKDGRCIVKSDLPVKPGATVQMMFNKAMNPIGGDGKIRIHVGFNKFAQGFEQEITMELVKGAAMDDQNYWWGATVKIPPTAYTVDMVISDEAEDAWDNNDGNDYRLLVKGGGNATNEEWDARIQERMAYIAIQKELEAKRQKEALRARRLRKAEASKKAREVTVRQTQHILTTEPTHPVAGEEVTITYHPENTNLGMAQEVYLTGGFNRWTHPEPPGAVKMEANPDKLGVGSAVTCKIKIPEDAWMMDFVFSDGIAEGSTYDNHFGKDYHIPIEGSTEEKPPLHVVHVSVEMAPIAKVGGLGDVVTALARAVHDQGNMVEIILPKYSFFNMSPMLGGMQYETQFEWGGTTIVVQRCIVEGIQVFFIEPQNGFFDVGSVYGRNDDGVKFDYFCNAALEFLTCTQRQPDILHCHDWSTAEVASAYWGNYHHYGLWKPKVVFTIHNMNYGQMKIGEASFHSQITTTVSPSYAGEVAGHPAVNQNLHKFHGVRNGIDTEIWDPETDQFLPMNYNADNHEAGKRAARETLQSRFGLTWGSDQPMVAVVSRLTAQKGLDLIKHAIGHSVKRGAQFVLLGSAPDPRVQADFNAMAGHMGGPNAAFCFAFDEPLSHVVYAAADFILVPSMFEPCGLTQMISMRYGAVPVVRATGGLRDTVFDLDTEKARAAWEVDGSTDFKETGDQTNGFSFEGTDPEALNYALDRALDCYYNDKVWFRTLQERIMRQDWSWNRPALDYIELYYSAIRS</sequence>
<accession>C1E8S1</accession>
<dbReference type="CAZy" id="GT5">
    <property type="family name" value="Glycosyltransferase Family 5"/>
</dbReference>
<evidence type="ECO:0000256" key="8">
    <source>
        <dbReference type="SAM" id="Coils"/>
    </source>
</evidence>
<keyword evidence="6 10" id="KW-0808">Transferase</keyword>
<dbReference type="Gene3D" id="3.40.50.2000">
    <property type="entry name" value="Glycogen Phosphorylase B"/>
    <property type="match status" value="2"/>
</dbReference>
<dbReference type="Pfam" id="PF00534">
    <property type="entry name" value="Glycos_transf_1"/>
    <property type="match status" value="1"/>
</dbReference>
<dbReference type="InterPro" id="IPR013783">
    <property type="entry name" value="Ig-like_fold"/>
</dbReference>
<dbReference type="RefSeq" id="XP_002502944.1">
    <property type="nucleotide sequence ID" value="XM_002502898.1"/>
</dbReference>
<dbReference type="CAZy" id="CBM53">
    <property type="family name" value="Carbohydrate-Binding Module Family 53"/>
</dbReference>
<dbReference type="GO" id="GO:0004373">
    <property type="term" value="F:alpha-1,4-glucan glucosyltransferase (UDP-glucose donor) activity"/>
    <property type="evidence" value="ECO:0007669"/>
    <property type="project" value="InterPro"/>
</dbReference>
<feature type="coiled-coil region" evidence="8">
    <location>
        <begin position="150"/>
        <end position="177"/>
    </location>
</feature>
<dbReference type="HAMAP" id="MF_00484">
    <property type="entry name" value="Glycogen_synth"/>
    <property type="match status" value="1"/>
</dbReference>
<dbReference type="SMART" id="SM01066">
    <property type="entry name" value="CBM_25"/>
    <property type="match status" value="3"/>
</dbReference>
<evidence type="ECO:0000256" key="3">
    <source>
        <dbReference type="ARBA" id="ARBA00010281"/>
    </source>
</evidence>
<comment type="catalytic activity">
    <reaction evidence="1">
        <text>[(1-&gt;4)-alpha-D-glucosyl](n) + ADP-alpha-D-glucose = [(1-&gt;4)-alpha-D-glucosyl](n+1) + ADP + H(+)</text>
        <dbReference type="Rhea" id="RHEA:18189"/>
        <dbReference type="Rhea" id="RHEA-COMP:9584"/>
        <dbReference type="Rhea" id="RHEA-COMP:9587"/>
        <dbReference type="ChEBI" id="CHEBI:15378"/>
        <dbReference type="ChEBI" id="CHEBI:15444"/>
        <dbReference type="ChEBI" id="CHEBI:57498"/>
        <dbReference type="ChEBI" id="CHEBI:456216"/>
        <dbReference type="EC" id="2.4.1.21"/>
    </reaction>
</comment>
<dbReference type="InterPro" id="IPR005085">
    <property type="entry name" value="CBM25"/>
</dbReference>
<dbReference type="Pfam" id="PF16760">
    <property type="entry name" value="CBM53"/>
    <property type="match status" value="3"/>
</dbReference>
<dbReference type="EMBL" id="CP001327">
    <property type="protein sequence ID" value="ACO64202.1"/>
    <property type="molecule type" value="Genomic_DNA"/>
</dbReference>
<dbReference type="Proteomes" id="UP000002009">
    <property type="component" value="Chromosome 6"/>
</dbReference>
<feature type="domain" description="Carbohydrate binding module family 25" evidence="9">
    <location>
        <begin position="371"/>
        <end position="464"/>
    </location>
</feature>
<evidence type="ECO:0000259" key="9">
    <source>
        <dbReference type="SMART" id="SM01066"/>
    </source>
</evidence>
<dbReference type="InterPro" id="IPR013534">
    <property type="entry name" value="Starch_synth_cat_dom"/>
</dbReference>
<dbReference type="InterPro" id="IPR011835">
    <property type="entry name" value="GS/SS"/>
</dbReference>
<dbReference type="InParanoid" id="C1E8S1"/>
<evidence type="ECO:0000313" key="10">
    <source>
        <dbReference type="EMBL" id="ACO64202.1"/>
    </source>
</evidence>
<gene>
    <name evidence="10" type="primary">SSIIIB</name>
    <name evidence="10" type="ORF">MICPUN_104863</name>
</gene>
<evidence type="ECO:0000256" key="4">
    <source>
        <dbReference type="ARBA" id="ARBA00012588"/>
    </source>
</evidence>
<dbReference type="PANTHER" id="PTHR46083">
    <property type="match status" value="1"/>
</dbReference>
<feature type="coiled-coil region" evidence="8">
    <location>
        <begin position="2"/>
        <end position="30"/>
    </location>
</feature>
<reference evidence="10 11" key="1">
    <citation type="journal article" date="2009" name="Science">
        <title>Green evolution and dynamic adaptations revealed by genomes of the marine picoeukaryotes Micromonas.</title>
        <authorList>
            <person name="Worden A.Z."/>
            <person name="Lee J.H."/>
            <person name="Mock T."/>
            <person name="Rouze P."/>
            <person name="Simmons M.P."/>
            <person name="Aerts A.L."/>
            <person name="Allen A.E."/>
            <person name="Cuvelier M.L."/>
            <person name="Derelle E."/>
            <person name="Everett M.V."/>
            <person name="Foulon E."/>
            <person name="Grimwood J."/>
            <person name="Gundlach H."/>
            <person name="Henrissat B."/>
            <person name="Napoli C."/>
            <person name="McDonald S.M."/>
            <person name="Parker M.S."/>
            <person name="Rombauts S."/>
            <person name="Salamov A."/>
            <person name="Von Dassow P."/>
            <person name="Badger J.H."/>
            <person name="Coutinho P.M."/>
            <person name="Demir E."/>
            <person name="Dubchak I."/>
            <person name="Gentemann C."/>
            <person name="Eikrem W."/>
            <person name="Gready J.E."/>
            <person name="John U."/>
            <person name="Lanier W."/>
            <person name="Lindquist E.A."/>
            <person name="Lucas S."/>
            <person name="Mayer K.F."/>
            <person name="Moreau H."/>
            <person name="Not F."/>
            <person name="Otillar R."/>
            <person name="Panaud O."/>
            <person name="Pangilinan J."/>
            <person name="Paulsen I."/>
            <person name="Piegu B."/>
            <person name="Poliakov A."/>
            <person name="Robbens S."/>
            <person name="Schmutz J."/>
            <person name="Toulza E."/>
            <person name="Wyss T."/>
            <person name="Zelensky A."/>
            <person name="Zhou K."/>
            <person name="Armbrust E.V."/>
            <person name="Bhattacharya D."/>
            <person name="Goodenough U.W."/>
            <person name="Van de Peer Y."/>
            <person name="Grigoriev I.V."/>
        </authorList>
    </citation>
    <scope>NUCLEOTIDE SEQUENCE [LARGE SCALE GENOMIC DNA]</scope>
    <source>
        <strain evidence="11">RCC299 / NOUM17</strain>
    </source>
</reference>
<dbReference type="Pfam" id="PF08323">
    <property type="entry name" value="Glyco_transf_5"/>
    <property type="match status" value="1"/>
</dbReference>
<keyword evidence="11" id="KW-1185">Reference proteome</keyword>
<dbReference type="PANTHER" id="PTHR46083:SF5">
    <property type="entry name" value="STARCH SYNTHASE 3, CHLOROPLASTIC_AMYLOPLASTIC"/>
    <property type="match status" value="1"/>
</dbReference>
<dbReference type="OrthoDB" id="2018403at2759"/>
<dbReference type="eggNOG" id="ENOG502QQTU">
    <property type="taxonomic scope" value="Eukaryota"/>
</dbReference>
<dbReference type="GO" id="GO:0009011">
    <property type="term" value="F:alpha-1,4-glucan glucosyltransferase (ADP-glucose donor) activity"/>
    <property type="evidence" value="ECO:0007669"/>
    <property type="project" value="UniProtKB-EC"/>
</dbReference>
<evidence type="ECO:0000256" key="7">
    <source>
        <dbReference type="ARBA" id="ARBA00022922"/>
    </source>
</evidence>
<dbReference type="SUPFAM" id="SSF53756">
    <property type="entry name" value="UDP-Glycosyltransferase/glycogen phosphorylase"/>
    <property type="match status" value="1"/>
</dbReference>
<dbReference type="CDD" id="cd03791">
    <property type="entry name" value="GT5_Glycogen_synthase_DULL1-like"/>
    <property type="match status" value="1"/>
</dbReference>
<organism evidence="10 11">
    <name type="scientific">Micromonas commoda (strain RCC299 / NOUM17 / CCMP2709)</name>
    <name type="common">Picoplanktonic green alga</name>
    <dbReference type="NCBI Taxonomy" id="296587"/>
    <lineage>
        <taxon>Eukaryota</taxon>
        <taxon>Viridiplantae</taxon>
        <taxon>Chlorophyta</taxon>
        <taxon>Mamiellophyceae</taxon>
        <taxon>Mamiellales</taxon>
        <taxon>Mamiellaceae</taxon>
        <taxon>Micromonas</taxon>
    </lineage>
</organism>
<feature type="domain" description="Carbohydrate binding module family 25" evidence="9">
    <location>
        <begin position="58"/>
        <end position="142"/>
    </location>
</feature>
<dbReference type="AlphaFoldDB" id="C1E8S1"/>
<dbReference type="Gene3D" id="2.60.40.10">
    <property type="entry name" value="Immunoglobulins"/>
    <property type="match status" value="2"/>
</dbReference>
<dbReference type="GO" id="GO:0019252">
    <property type="term" value="P:starch biosynthetic process"/>
    <property type="evidence" value="ECO:0007669"/>
    <property type="project" value="UniProtKB-UniPathway"/>
</dbReference>
<comment type="pathway">
    <text evidence="2">Glycan biosynthesis; starch biosynthesis.</text>
</comment>
<dbReference type="STRING" id="296587.C1E8S1"/>
<dbReference type="InterPro" id="IPR001296">
    <property type="entry name" value="Glyco_trans_1"/>
</dbReference>
<evidence type="ECO:0000256" key="6">
    <source>
        <dbReference type="ARBA" id="ARBA00022679"/>
    </source>
</evidence>
<dbReference type="FunCoup" id="C1E8S1">
    <property type="interactions" value="333"/>
</dbReference>
<dbReference type="GO" id="GO:2001070">
    <property type="term" value="F:starch binding"/>
    <property type="evidence" value="ECO:0007669"/>
    <property type="project" value="InterPro"/>
</dbReference>
<comment type="similarity">
    <text evidence="3">Belongs to the glycosyltransferase 1 family. Bacterial/plant glycogen synthase subfamily.</text>
</comment>